<feature type="transmembrane region" description="Helical" evidence="1">
    <location>
        <begin position="20"/>
        <end position="41"/>
    </location>
</feature>
<keyword evidence="1" id="KW-0472">Membrane</keyword>
<proteinExistence type="predicted"/>
<dbReference type="PATRIC" id="fig|1352.1358.peg.1373"/>
<evidence type="ECO:0000313" key="9">
    <source>
        <dbReference type="Proteomes" id="UP000469871"/>
    </source>
</evidence>
<accession>A0A133CFM1</accession>
<organism evidence="3 6">
    <name type="scientific">Enterococcus faecium</name>
    <name type="common">Streptococcus faecium</name>
    <dbReference type="NCBI Taxonomy" id="1352"/>
    <lineage>
        <taxon>Bacteria</taxon>
        <taxon>Bacillati</taxon>
        <taxon>Bacillota</taxon>
        <taxon>Bacilli</taxon>
        <taxon>Lactobacillales</taxon>
        <taxon>Enterococcaceae</taxon>
        <taxon>Enterococcus</taxon>
    </lineage>
</organism>
<protein>
    <recommendedName>
        <fullName evidence="10">FtsX-like permease family protein</fullName>
    </recommendedName>
</protein>
<evidence type="ECO:0000313" key="3">
    <source>
        <dbReference type="EMBL" id="KWX18853.1"/>
    </source>
</evidence>
<dbReference type="EMBL" id="QHGU01000052">
    <property type="protein sequence ID" value="PZM55274.1"/>
    <property type="molecule type" value="Genomic_DNA"/>
</dbReference>
<feature type="transmembrane region" description="Helical" evidence="1">
    <location>
        <begin position="205"/>
        <end position="228"/>
    </location>
</feature>
<evidence type="ECO:0000313" key="2">
    <source>
        <dbReference type="EMBL" id="KAB7575920.1"/>
    </source>
</evidence>
<dbReference type="Proteomes" id="UP000191171">
    <property type="component" value="Unassembled WGS sequence"/>
</dbReference>
<reference evidence="5 8" key="3">
    <citation type="submission" date="2018-05" db="EMBL/GenBank/DDBJ databases">
        <title>Vancomycin-resistant Enterococcus faecium strain from Chelyabinsk, Russia.</title>
        <authorList>
            <person name="Gostev V."/>
            <person name="Goncharov A."/>
            <person name="Kolodzhieva V."/>
            <person name="Suvorov A."/>
            <person name="Sidorenko S."/>
            <person name="Zueva L."/>
        </authorList>
    </citation>
    <scope>NUCLEOTIDE SEQUENCE [LARGE SCALE GENOMIC DNA]</scope>
    <source>
        <strain evidence="5 8">20</strain>
    </source>
</reference>
<dbReference type="EMBL" id="WEFP01000001">
    <property type="protein sequence ID" value="KAB7575920.1"/>
    <property type="molecule type" value="Genomic_DNA"/>
</dbReference>
<dbReference type="Proteomes" id="UP000070452">
    <property type="component" value="Unassembled WGS sequence"/>
</dbReference>
<dbReference type="EMBL" id="MVGJ01000093">
    <property type="protein sequence ID" value="OOL80067.1"/>
    <property type="molecule type" value="Genomic_DNA"/>
</dbReference>
<reference evidence="2 9" key="4">
    <citation type="submission" date="2019-10" db="EMBL/GenBank/DDBJ databases">
        <title>Evolutionary dynamics of vancomycin-resistant Enterococcus faecium during gastrointestinal tract colonization and bloodstream infection in immunocompromised pediatric patients.</title>
        <authorList>
            <person name="Chilambi G.S."/>
            <person name="Nordstrom H.R."/>
            <person name="Evans D.R."/>
            <person name="Ferrolino J."/>
            <person name="Hayden R.T."/>
            <person name="Maron G.M."/>
            <person name="Vo A.N."/>
            <person name="Gilmore M.S."/>
            <person name="Wolf J."/>
            <person name="Rosch J.W."/>
            <person name="Van Tyne D."/>
        </authorList>
    </citation>
    <scope>NUCLEOTIDE SEQUENCE [LARGE SCALE GENOMIC DNA]</scope>
    <source>
        <strain evidence="2 9">VRECG27</strain>
    </source>
</reference>
<reference evidence="4 7" key="2">
    <citation type="submission" date="2017-02" db="EMBL/GenBank/DDBJ databases">
        <title>Clonality and virulence of isolates of VRE in Hematopoietic Stem Cell Transplanted (HSCT) patients.</title>
        <authorList>
            <person name="Marchi A.P."/>
            <person name="Martins R.C."/>
            <person name="Marie S.K."/>
            <person name="Levin A.S."/>
            <person name="Costa S.F."/>
        </authorList>
    </citation>
    <scope>NUCLEOTIDE SEQUENCE [LARGE SCALE GENOMIC DNA]</scope>
    <source>
        <strain evidence="4 7">LIM1759</strain>
    </source>
</reference>
<evidence type="ECO:0008006" key="10">
    <source>
        <dbReference type="Google" id="ProtNLM"/>
    </source>
</evidence>
<evidence type="ECO:0000313" key="6">
    <source>
        <dbReference type="Proteomes" id="UP000070452"/>
    </source>
</evidence>
<name>A0A133CFM1_ENTFC</name>
<keyword evidence="1" id="KW-1133">Transmembrane helix</keyword>
<evidence type="ECO:0000313" key="4">
    <source>
        <dbReference type="EMBL" id="OOL80067.1"/>
    </source>
</evidence>
<dbReference type="PROSITE" id="PS51257">
    <property type="entry name" value="PROKAR_LIPOPROTEIN"/>
    <property type="match status" value="1"/>
</dbReference>
<reference evidence="3 6" key="1">
    <citation type="submission" date="2016-01" db="EMBL/GenBank/DDBJ databases">
        <title>Molecular Mechanisms for transfer of large genomic segments between Enterococcus faecium strains.</title>
        <authorList>
            <person name="Garcia-Solache M.A."/>
            <person name="Lebreton F."/>
            <person name="Mclaughlin R.E."/>
            <person name="Whiteaker J.D."/>
            <person name="Gilmore M.S."/>
            <person name="Rice L.B."/>
        </authorList>
    </citation>
    <scope>NUCLEOTIDE SEQUENCE [LARGE SCALE GENOMIC DNA]</scope>
    <source>
        <strain evidence="3 6">D344RRF x C68</strain>
    </source>
</reference>
<feature type="transmembrane region" description="Helical" evidence="1">
    <location>
        <begin position="74"/>
        <end position="98"/>
    </location>
</feature>
<evidence type="ECO:0000313" key="8">
    <source>
        <dbReference type="Proteomes" id="UP000249070"/>
    </source>
</evidence>
<dbReference type="AlphaFoldDB" id="A0A133CFM1"/>
<evidence type="ECO:0000256" key="1">
    <source>
        <dbReference type="SAM" id="Phobius"/>
    </source>
</evidence>
<sequence length="241" mass="28156">MKIIRYATARLIYYKKQTILYCLFSSFSAFLLIACLTLYHLQSALANQVQDRLSFIGASASTELLPALELASRFYIKGIFSLFFLFAFLFIFFFYYSVRQNKQELINWHLTGLSKTKLFLFIFWQLFFPLFLCCILVLLWIVSFQSVYEALLQRINFLVLKTTELPDIRDILTSVSGLTIPMDQQTFFTIDFQNDLFFTDILKGFAQTLIGLSGCCLILSLFPFTFFIHHLQSRRPGRNET</sequence>
<dbReference type="Proteomes" id="UP000249070">
    <property type="component" value="Unassembled WGS sequence"/>
</dbReference>
<feature type="transmembrane region" description="Helical" evidence="1">
    <location>
        <begin position="118"/>
        <end position="142"/>
    </location>
</feature>
<keyword evidence="1" id="KW-0812">Transmembrane</keyword>
<comment type="caution">
    <text evidence="3">The sequence shown here is derived from an EMBL/GenBank/DDBJ whole genome shotgun (WGS) entry which is preliminary data.</text>
</comment>
<evidence type="ECO:0000313" key="5">
    <source>
        <dbReference type="EMBL" id="PZM55274.1"/>
    </source>
</evidence>
<dbReference type="OMA" id="INQEAFF"/>
<gene>
    <name evidence="3" type="ORF">AWT83_10380</name>
    <name evidence="4" type="ORF">B1P95_13080</name>
    <name evidence="5" type="ORF">DKP91_10360</name>
    <name evidence="2" type="ORF">GBM73_00740</name>
</gene>
<evidence type="ECO:0000313" key="7">
    <source>
        <dbReference type="Proteomes" id="UP000191171"/>
    </source>
</evidence>
<dbReference type="EMBL" id="LRHK01000001">
    <property type="protein sequence ID" value="KWX18853.1"/>
    <property type="molecule type" value="Genomic_DNA"/>
</dbReference>
<dbReference type="Proteomes" id="UP000469871">
    <property type="component" value="Unassembled WGS sequence"/>
</dbReference>
<dbReference type="RefSeq" id="WP_002296838.1">
    <property type="nucleotide sequence ID" value="NZ_AP026566.1"/>
</dbReference>